<comment type="similarity">
    <text evidence="2 12">Belongs to the amiloride-sensitive sodium channel (TC 1.A.6) family.</text>
</comment>
<evidence type="ECO:0000256" key="8">
    <source>
        <dbReference type="ARBA" id="ARBA00023065"/>
    </source>
</evidence>
<reference evidence="13" key="1">
    <citation type="submission" date="2020-05" db="UniProtKB">
        <authorList>
            <consortium name="EnsemblMetazoa"/>
        </authorList>
    </citation>
    <scope>IDENTIFICATION</scope>
    <source>
        <strain evidence="13">Aabys</strain>
    </source>
</reference>
<dbReference type="PRINTS" id="PR01078">
    <property type="entry name" value="AMINACHANNEL"/>
</dbReference>
<dbReference type="EnsemblMetazoa" id="MDOA013594-RA">
    <property type="protein sequence ID" value="MDOA013594-PA"/>
    <property type="gene ID" value="MDOA013594"/>
</dbReference>
<protein>
    <recommendedName>
        <fullName evidence="14">Pickpocket protein 28</fullName>
    </recommendedName>
</protein>
<organism evidence="13">
    <name type="scientific">Musca domestica</name>
    <name type="common">House fly</name>
    <dbReference type="NCBI Taxonomy" id="7370"/>
    <lineage>
        <taxon>Eukaryota</taxon>
        <taxon>Metazoa</taxon>
        <taxon>Ecdysozoa</taxon>
        <taxon>Arthropoda</taxon>
        <taxon>Hexapoda</taxon>
        <taxon>Insecta</taxon>
        <taxon>Pterygota</taxon>
        <taxon>Neoptera</taxon>
        <taxon>Endopterygota</taxon>
        <taxon>Diptera</taxon>
        <taxon>Brachycera</taxon>
        <taxon>Muscomorpha</taxon>
        <taxon>Muscoidea</taxon>
        <taxon>Muscidae</taxon>
        <taxon>Musca</taxon>
    </lineage>
</organism>
<name>A0A1I8NBQ5_MUSDO</name>
<keyword evidence="5 12" id="KW-0812">Transmembrane</keyword>
<dbReference type="GO" id="GO:0005886">
    <property type="term" value="C:plasma membrane"/>
    <property type="evidence" value="ECO:0007669"/>
    <property type="project" value="TreeGrafter"/>
</dbReference>
<keyword evidence="10 12" id="KW-0739">Sodium transport</keyword>
<keyword evidence="8 12" id="KW-0406">Ion transport</keyword>
<evidence type="ECO:0000256" key="10">
    <source>
        <dbReference type="ARBA" id="ARBA00023201"/>
    </source>
</evidence>
<keyword evidence="11 12" id="KW-0407">Ion channel</keyword>
<evidence type="ECO:0000256" key="2">
    <source>
        <dbReference type="ARBA" id="ARBA00007193"/>
    </source>
</evidence>
<dbReference type="AlphaFoldDB" id="A0A1I8NBQ5"/>
<evidence type="ECO:0000256" key="3">
    <source>
        <dbReference type="ARBA" id="ARBA00022448"/>
    </source>
</evidence>
<dbReference type="GO" id="GO:0015280">
    <property type="term" value="F:ligand-gated sodium channel activity"/>
    <property type="evidence" value="ECO:0007669"/>
    <property type="project" value="TreeGrafter"/>
</dbReference>
<keyword evidence="7" id="KW-0915">Sodium</keyword>
<dbReference type="Gene3D" id="1.10.287.770">
    <property type="entry name" value="YojJ-like"/>
    <property type="match status" value="1"/>
</dbReference>
<evidence type="ECO:0000256" key="7">
    <source>
        <dbReference type="ARBA" id="ARBA00023053"/>
    </source>
</evidence>
<keyword evidence="9" id="KW-0472">Membrane</keyword>
<comment type="subcellular location">
    <subcellularLocation>
        <location evidence="1">Membrane</location>
        <topology evidence="1">Multi-pass membrane protein</topology>
    </subcellularLocation>
</comment>
<dbReference type="InterPro" id="IPR020903">
    <property type="entry name" value="ENaC_CS"/>
</dbReference>
<evidence type="ECO:0000256" key="12">
    <source>
        <dbReference type="RuleBase" id="RU000679"/>
    </source>
</evidence>
<keyword evidence="4 12" id="KW-0894">Sodium channel</keyword>
<keyword evidence="6" id="KW-1133">Transmembrane helix</keyword>
<proteinExistence type="inferred from homology"/>
<sequence length="607" mass="70159">MILSRGSESDKSVVIIGDKKKSRWNSIKVNIYQNVKEFCKNTTLHGLNYMANKDLYLMERIFFALSFISAVVIGAIFINNVYVKWKTTPVIFSINPHPTYITNEPFPALTICNMNKAYKAKIQNFTTDSVEYAIIQMLCKRKVNVTVADTIQDWSSLNQFISDKKFILQISQPCEKMLVSCRFGGMAYDCLRIFHPIVTDEGHCCAFNMVHPKFLYTEGTQSLIKEIYSNHSDMDEAIAWNPEFGYPEKMSKHFYPRTAAGTGESLGLTIVLDAEVDQYNCSSTNSVGFKMAMHNPNERPNVREVGLLLAAGYETKARVRMEKLEADKKLHTVHLKHRQCEFQDEHELTYFATYTQSNCEAECIAETLMRHCGCLPHYMPKRYDNETVCSIYDSGCVERIRLHSMNNDDDDNERECDEVCLPSCYALKFYAEFFSTPLEHGDFWSNNPSLQGMSEEYVERNIAIMTMYYKDNSFHSNKQTEFFGMTDVLSNIGGLIGLFFGFSFISLAEIIFYTFIRPCRRVRKQKAKSKSDKRPRRFNVIGRHSPRAYRFRRNYLSPFTVLPMERKISQTFNPYPPPMTINLIEISDLEATNICNSKFDWRKSSMA</sequence>
<keyword evidence="3 12" id="KW-0813">Transport</keyword>
<dbReference type="PROSITE" id="PS01206">
    <property type="entry name" value="ASC"/>
    <property type="match status" value="1"/>
</dbReference>
<evidence type="ECO:0000256" key="5">
    <source>
        <dbReference type="ARBA" id="ARBA00022692"/>
    </source>
</evidence>
<dbReference type="Gene3D" id="2.60.470.10">
    <property type="entry name" value="Acid-sensing ion channels like domains"/>
    <property type="match status" value="1"/>
</dbReference>
<evidence type="ECO:0000256" key="11">
    <source>
        <dbReference type="ARBA" id="ARBA00023303"/>
    </source>
</evidence>
<evidence type="ECO:0000256" key="6">
    <source>
        <dbReference type="ARBA" id="ARBA00022989"/>
    </source>
</evidence>
<evidence type="ECO:0000313" key="13">
    <source>
        <dbReference type="EnsemblMetazoa" id="MDOA013594-PA"/>
    </source>
</evidence>
<evidence type="ECO:0008006" key="14">
    <source>
        <dbReference type="Google" id="ProtNLM"/>
    </source>
</evidence>
<evidence type="ECO:0000256" key="9">
    <source>
        <dbReference type="ARBA" id="ARBA00023136"/>
    </source>
</evidence>
<dbReference type="PANTHER" id="PTHR11690:SF243">
    <property type="entry name" value="PICKPOCKET 12-RELATED"/>
    <property type="match status" value="1"/>
</dbReference>
<evidence type="ECO:0000256" key="4">
    <source>
        <dbReference type="ARBA" id="ARBA00022461"/>
    </source>
</evidence>
<evidence type="ECO:0000256" key="1">
    <source>
        <dbReference type="ARBA" id="ARBA00004141"/>
    </source>
</evidence>
<accession>A0A1I8NBQ5</accession>
<dbReference type="VEuPathDB" id="VectorBase:MDOA013594"/>
<dbReference type="PANTHER" id="PTHR11690">
    <property type="entry name" value="AMILORIDE-SENSITIVE SODIUM CHANNEL-RELATED"/>
    <property type="match status" value="1"/>
</dbReference>
<dbReference type="VEuPathDB" id="VectorBase:MDOMA2_005392"/>
<dbReference type="Pfam" id="PF00858">
    <property type="entry name" value="ASC"/>
    <property type="match status" value="1"/>
</dbReference>
<dbReference type="eggNOG" id="KOG4294">
    <property type="taxonomic scope" value="Eukaryota"/>
</dbReference>
<dbReference type="InterPro" id="IPR001873">
    <property type="entry name" value="ENaC"/>
</dbReference>